<dbReference type="PANTHER" id="PTHR13789">
    <property type="entry name" value="MONOOXYGENASE"/>
    <property type="match status" value="1"/>
</dbReference>
<evidence type="ECO:0000259" key="6">
    <source>
        <dbReference type="Pfam" id="PF01494"/>
    </source>
</evidence>
<dbReference type="Proteomes" id="UP000521872">
    <property type="component" value="Unassembled WGS sequence"/>
</dbReference>
<dbReference type="PRINTS" id="PR00420">
    <property type="entry name" value="RNGMNOXGNASE"/>
</dbReference>
<dbReference type="InterPro" id="IPR002938">
    <property type="entry name" value="FAD-bd"/>
</dbReference>
<feature type="domain" description="FAD-binding" evidence="6">
    <location>
        <begin position="24"/>
        <end position="369"/>
    </location>
</feature>
<dbReference type="EMBL" id="JAACJL010000015">
    <property type="protein sequence ID" value="KAF4620519.1"/>
    <property type="molecule type" value="Genomic_DNA"/>
</dbReference>
<proteinExistence type="inferred from homology"/>
<dbReference type="GO" id="GO:0004497">
    <property type="term" value="F:monooxygenase activity"/>
    <property type="evidence" value="ECO:0007669"/>
    <property type="project" value="UniProtKB-KW"/>
</dbReference>
<dbReference type="GO" id="GO:0071949">
    <property type="term" value="F:FAD binding"/>
    <property type="evidence" value="ECO:0007669"/>
    <property type="project" value="InterPro"/>
</dbReference>
<dbReference type="InterPro" id="IPR050493">
    <property type="entry name" value="FAD-dep_Monooxygenase_BioMet"/>
</dbReference>
<evidence type="ECO:0000256" key="5">
    <source>
        <dbReference type="ARBA" id="ARBA00023033"/>
    </source>
</evidence>
<evidence type="ECO:0000313" key="8">
    <source>
        <dbReference type="Proteomes" id="UP000521872"/>
    </source>
</evidence>
<dbReference type="PANTHER" id="PTHR13789:SF147">
    <property type="entry name" value="PUTATIVE (AFU_ORTHOLOGUE AFUA_2G01950)-RELATED"/>
    <property type="match status" value="1"/>
</dbReference>
<evidence type="ECO:0000256" key="2">
    <source>
        <dbReference type="ARBA" id="ARBA00022630"/>
    </source>
</evidence>
<name>A0A8H4VUK8_9AGAR</name>
<evidence type="ECO:0000313" key="7">
    <source>
        <dbReference type="EMBL" id="KAF4620519.1"/>
    </source>
</evidence>
<reference evidence="7 8" key="1">
    <citation type="submission" date="2019-12" db="EMBL/GenBank/DDBJ databases">
        <authorList>
            <person name="Floudas D."/>
            <person name="Bentzer J."/>
            <person name="Ahren D."/>
            <person name="Johansson T."/>
            <person name="Persson P."/>
            <person name="Tunlid A."/>
        </authorList>
    </citation>
    <scope>NUCLEOTIDE SEQUENCE [LARGE SCALE GENOMIC DNA]</scope>
    <source>
        <strain evidence="7 8">CBS 102.39</strain>
    </source>
</reference>
<sequence>MPNKEITKETPPTYARTANFCPLDIAIVGAGVAGLVAGYLLGRAGHRVTLFDSASELGEVGAGIQLTPNVTRLLIRWGVGEQLRKVGVVPPTFSLRRYATGEVIGWRKWGDNMERDYGAPYCLAHRADLHKILLDLAKPYVVIRLNSTVVDINPSLPTLTLSSGEVVRTQMIIGADGIHSRVRNVVVGSIDRPKPTGDAAYRAVVPSSELLKDPDLAPFVEDGTNIWMGPRRHLVTYPLRNKELYNIVMAYPSPSTDEVTRPVDPAIMRNDFIDFEPRARKLLALIKATSSWALMDHKPLDNWVHKDGKVCLLGDACHPMLPYRAQGAAMAIEDGAALGNLFSRITHPSQIGKMLWAYQEIRHPRATAAQLESRMNQRIFHLPDGPEQEARDESMRQATVAAIKEANGEPADDCVGSQNQWADKQKNDRVFGYDIDAEVDKWWKEHESDFNILKAKM</sequence>
<evidence type="ECO:0000256" key="4">
    <source>
        <dbReference type="ARBA" id="ARBA00023002"/>
    </source>
</evidence>
<keyword evidence="2" id="KW-0285">Flavoprotein</keyword>
<accession>A0A8H4VUK8</accession>
<keyword evidence="5" id="KW-0503">Monooxygenase</keyword>
<dbReference type="AlphaFoldDB" id="A0A8H4VUK8"/>
<dbReference type="SUPFAM" id="SSF51905">
    <property type="entry name" value="FAD/NAD(P)-binding domain"/>
    <property type="match status" value="1"/>
</dbReference>
<dbReference type="InterPro" id="IPR036188">
    <property type="entry name" value="FAD/NAD-bd_sf"/>
</dbReference>
<comment type="similarity">
    <text evidence="1">Belongs to the paxM FAD-dependent monooxygenase family.</text>
</comment>
<evidence type="ECO:0000256" key="3">
    <source>
        <dbReference type="ARBA" id="ARBA00022827"/>
    </source>
</evidence>
<protein>
    <recommendedName>
        <fullName evidence="6">FAD-binding domain-containing protein</fullName>
    </recommendedName>
</protein>
<dbReference type="SUPFAM" id="SSF54373">
    <property type="entry name" value="FAD-linked reductases, C-terminal domain"/>
    <property type="match status" value="1"/>
</dbReference>
<keyword evidence="8" id="KW-1185">Reference proteome</keyword>
<gene>
    <name evidence="7" type="ORF">D9613_001125</name>
</gene>
<keyword evidence="3" id="KW-0274">FAD</keyword>
<keyword evidence="4" id="KW-0560">Oxidoreductase</keyword>
<dbReference type="Pfam" id="PF01494">
    <property type="entry name" value="FAD_binding_3"/>
    <property type="match status" value="1"/>
</dbReference>
<comment type="caution">
    <text evidence="7">The sequence shown here is derived from an EMBL/GenBank/DDBJ whole genome shotgun (WGS) entry which is preliminary data.</text>
</comment>
<dbReference type="Gene3D" id="3.50.50.60">
    <property type="entry name" value="FAD/NAD(P)-binding domain"/>
    <property type="match status" value="1"/>
</dbReference>
<organism evidence="7 8">
    <name type="scientific">Agrocybe pediades</name>
    <dbReference type="NCBI Taxonomy" id="84607"/>
    <lineage>
        <taxon>Eukaryota</taxon>
        <taxon>Fungi</taxon>
        <taxon>Dikarya</taxon>
        <taxon>Basidiomycota</taxon>
        <taxon>Agaricomycotina</taxon>
        <taxon>Agaricomycetes</taxon>
        <taxon>Agaricomycetidae</taxon>
        <taxon>Agaricales</taxon>
        <taxon>Agaricineae</taxon>
        <taxon>Strophariaceae</taxon>
        <taxon>Agrocybe</taxon>
    </lineage>
</organism>
<evidence type="ECO:0000256" key="1">
    <source>
        <dbReference type="ARBA" id="ARBA00007992"/>
    </source>
</evidence>